<name>A0A841GEL6_9GAMM</name>
<dbReference type="InterPro" id="IPR002734">
    <property type="entry name" value="RibDG_C"/>
</dbReference>
<dbReference type="GO" id="GO:0008703">
    <property type="term" value="F:5-amino-6-(5-phosphoribosylamino)uracil reductase activity"/>
    <property type="evidence" value="ECO:0007669"/>
    <property type="project" value="UniProtKB-EC"/>
</dbReference>
<evidence type="ECO:0000256" key="8">
    <source>
        <dbReference type="ARBA" id="ARBA00022801"/>
    </source>
</evidence>
<feature type="binding site" evidence="15">
    <location>
        <position position="157"/>
    </location>
    <ligand>
        <name>NADP(+)</name>
        <dbReference type="ChEBI" id="CHEBI:58349"/>
    </ligand>
</feature>
<dbReference type="PROSITE" id="PS51747">
    <property type="entry name" value="CYT_DCMP_DEAMINASES_2"/>
    <property type="match status" value="1"/>
</dbReference>
<accession>A0A841GEL6</accession>
<evidence type="ECO:0000256" key="7">
    <source>
        <dbReference type="ARBA" id="ARBA00022723"/>
    </source>
</evidence>
<dbReference type="EC" id="1.1.1.193" evidence="13"/>
<dbReference type="PIRSF" id="PIRSF006769">
    <property type="entry name" value="RibD"/>
    <property type="match status" value="1"/>
</dbReference>
<keyword evidence="9 13" id="KW-0862">Zinc</keyword>
<dbReference type="PANTHER" id="PTHR38011">
    <property type="entry name" value="DIHYDROFOLATE REDUCTASE FAMILY PROTEIN (AFU_ORTHOLOGUE AFUA_8G06820)"/>
    <property type="match status" value="1"/>
</dbReference>
<gene>
    <name evidence="18" type="ORF">HNR75_000958</name>
</gene>
<comment type="catalytic activity">
    <reaction evidence="13">
        <text>2,5-diamino-6-hydroxy-4-(5-phosphoribosylamino)-pyrimidine + H2O + H(+) = 5-amino-6-(5-phospho-D-ribosylamino)uracil + NH4(+)</text>
        <dbReference type="Rhea" id="RHEA:21868"/>
        <dbReference type="ChEBI" id="CHEBI:15377"/>
        <dbReference type="ChEBI" id="CHEBI:15378"/>
        <dbReference type="ChEBI" id="CHEBI:28938"/>
        <dbReference type="ChEBI" id="CHEBI:58453"/>
        <dbReference type="ChEBI" id="CHEBI:58614"/>
        <dbReference type="EC" id="3.5.4.26"/>
    </reaction>
</comment>
<dbReference type="Gene3D" id="3.40.140.10">
    <property type="entry name" value="Cytidine Deaminase, domain 2"/>
    <property type="match status" value="1"/>
</dbReference>
<dbReference type="InterPro" id="IPR011549">
    <property type="entry name" value="RibD_C"/>
</dbReference>
<feature type="binding site" evidence="15">
    <location>
        <position position="199"/>
    </location>
    <ligand>
        <name>NADP(+)</name>
        <dbReference type="ChEBI" id="CHEBI:58349"/>
    </ligand>
</feature>
<dbReference type="SUPFAM" id="SSF53927">
    <property type="entry name" value="Cytidine deaminase-like"/>
    <property type="match status" value="1"/>
</dbReference>
<dbReference type="Pfam" id="PF01872">
    <property type="entry name" value="RibD_C"/>
    <property type="match status" value="1"/>
</dbReference>
<evidence type="ECO:0000256" key="14">
    <source>
        <dbReference type="PIRSR" id="PIRSR006769-1"/>
    </source>
</evidence>
<feature type="domain" description="CMP/dCMP-type deaminase" evidence="17">
    <location>
        <begin position="4"/>
        <end position="126"/>
    </location>
</feature>
<keyword evidence="8 13" id="KW-0378">Hydrolase</keyword>
<comment type="caution">
    <text evidence="18">The sequence shown here is derived from an EMBL/GenBank/DDBJ whole genome shotgun (WGS) entry which is preliminary data.</text>
</comment>
<dbReference type="EC" id="3.5.4.26" evidence="13"/>
<dbReference type="Proteomes" id="UP000585721">
    <property type="component" value="Unassembled WGS sequence"/>
</dbReference>
<evidence type="ECO:0000259" key="17">
    <source>
        <dbReference type="PROSITE" id="PS51747"/>
    </source>
</evidence>
<evidence type="ECO:0000256" key="6">
    <source>
        <dbReference type="ARBA" id="ARBA00022619"/>
    </source>
</evidence>
<dbReference type="Pfam" id="PF00383">
    <property type="entry name" value="dCMP_cyt_deam_1"/>
    <property type="match status" value="1"/>
</dbReference>
<keyword evidence="11 13" id="KW-0560">Oxidoreductase</keyword>
<comment type="pathway">
    <text evidence="3 13">Cofactor biosynthesis; riboflavin biosynthesis; 5-amino-6-(D-ribitylamino)uracil from GTP: step 3/4.</text>
</comment>
<dbReference type="GO" id="GO:0008270">
    <property type="term" value="F:zinc ion binding"/>
    <property type="evidence" value="ECO:0007669"/>
    <property type="project" value="InterPro"/>
</dbReference>
<keyword evidence="12" id="KW-0511">Multifunctional enzyme</keyword>
<dbReference type="EMBL" id="JACHGR010000003">
    <property type="protein sequence ID" value="MBB6055076.1"/>
    <property type="molecule type" value="Genomic_DNA"/>
</dbReference>
<evidence type="ECO:0000256" key="16">
    <source>
        <dbReference type="PIRSR" id="PIRSR006769-3"/>
    </source>
</evidence>
<dbReference type="InterPro" id="IPR002125">
    <property type="entry name" value="CMP_dCMP_dom"/>
</dbReference>
<evidence type="ECO:0000256" key="3">
    <source>
        <dbReference type="ARBA" id="ARBA00004910"/>
    </source>
</evidence>
<dbReference type="PROSITE" id="PS00903">
    <property type="entry name" value="CYT_DCMP_DEAMINASES_1"/>
    <property type="match status" value="1"/>
</dbReference>
<dbReference type="UniPathway" id="UPA00275">
    <property type="reaction ID" value="UER00401"/>
</dbReference>
<feature type="binding site" evidence="15">
    <location>
        <position position="237"/>
    </location>
    <ligand>
        <name>NADP(+)</name>
        <dbReference type="ChEBI" id="CHEBI:58349"/>
    </ligand>
</feature>
<dbReference type="SUPFAM" id="SSF53597">
    <property type="entry name" value="Dihydrofolate reductase-like"/>
    <property type="match status" value="1"/>
</dbReference>
<dbReference type="GO" id="GO:0009231">
    <property type="term" value="P:riboflavin biosynthetic process"/>
    <property type="evidence" value="ECO:0007669"/>
    <property type="project" value="UniProtKB-UniPathway"/>
</dbReference>
<evidence type="ECO:0000256" key="9">
    <source>
        <dbReference type="ARBA" id="ARBA00022833"/>
    </source>
</evidence>
<evidence type="ECO:0000256" key="12">
    <source>
        <dbReference type="ARBA" id="ARBA00023268"/>
    </source>
</evidence>
<feature type="binding site" evidence="15">
    <location>
        <begin position="304"/>
        <end position="310"/>
    </location>
    <ligand>
        <name>NADP(+)</name>
        <dbReference type="ChEBI" id="CHEBI:58349"/>
    </ligand>
</feature>
<feature type="binding site" evidence="16">
    <location>
        <position position="78"/>
    </location>
    <ligand>
        <name>Zn(2+)</name>
        <dbReference type="ChEBI" id="CHEBI:29105"/>
        <note>catalytic</note>
    </ligand>
</feature>
<proteinExistence type="inferred from homology"/>
<evidence type="ECO:0000256" key="13">
    <source>
        <dbReference type="PIRNR" id="PIRNR006769"/>
    </source>
</evidence>
<comment type="similarity">
    <text evidence="5 13">In the C-terminal section; belongs to the HTP reductase family.</text>
</comment>
<dbReference type="PANTHER" id="PTHR38011:SF7">
    <property type="entry name" value="2,5-DIAMINO-6-RIBOSYLAMINO-4(3H)-PYRIMIDINONE 5'-PHOSPHATE REDUCTASE"/>
    <property type="match status" value="1"/>
</dbReference>
<dbReference type="InterPro" id="IPR050765">
    <property type="entry name" value="Riboflavin_Biosynth_HTPR"/>
</dbReference>
<dbReference type="FunFam" id="3.40.140.10:FF:000025">
    <property type="entry name" value="Riboflavin biosynthesis protein RibD"/>
    <property type="match status" value="1"/>
</dbReference>
<dbReference type="NCBIfam" id="NF008052">
    <property type="entry name" value="PRK10786.1"/>
    <property type="match status" value="1"/>
</dbReference>
<evidence type="ECO:0000256" key="4">
    <source>
        <dbReference type="ARBA" id="ARBA00005259"/>
    </source>
</evidence>
<sequence>MFSAEDHLYMSRALQLAKQGCFTTSPNPNVGCVIVSDGVIVGEGFHLRAGEPHAEVHALRMAGDKARGATAYVTLEPCSHFGRTPPCADALVKAGVARVVAAMEDPNPQVSGRGMRRLAEAGIQVQSGLLQPQAEALNPGFIKRMRHGLPYVRLKLAASLDGRTALANGQSQWITSPAARADVQRWRAQSSAILTGADTVLADDPSLNVRWTQFPSSLQETYPAENIRQPVRVIVDSQQRIEPSARLFSISGEIWLARQEAQGQWPEQVQQLIVPLADSGKLDLTSLMQILAQRHMNEIWVEAGATLGGALLHAGLVDELIVYLAPKLMGNPARGLVNLPEFQHMSEVTGWQWQDVRKVGNDLRLILRPNKE</sequence>
<comment type="similarity">
    <text evidence="4 13">In the N-terminal section; belongs to the cytidine and deoxycytidylate deaminase family.</text>
</comment>
<dbReference type="InterPro" id="IPR024072">
    <property type="entry name" value="DHFR-like_dom_sf"/>
</dbReference>
<evidence type="ECO:0000313" key="18">
    <source>
        <dbReference type="EMBL" id="MBB6055076.1"/>
    </source>
</evidence>
<dbReference type="NCBIfam" id="TIGR00326">
    <property type="entry name" value="eubact_ribD"/>
    <property type="match status" value="1"/>
</dbReference>
<evidence type="ECO:0000256" key="11">
    <source>
        <dbReference type="ARBA" id="ARBA00023002"/>
    </source>
</evidence>
<keyword evidence="7 13" id="KW-0479">Metal-binding</keyword>
<dbReference type="NCBIfam" id="TIGR00227">
    <property type="entry name" value="ribD_Cterm"/>
    <property type="match status" value="1"/>
</dbReference>
<comment type="cofactor">
    <cofactor evidence="13 16">
        <name>Zn(2+)</name>
        <dbReference type="ChEBI" id="CHEBI:29105"/>
    </cofactor>
    <text evidence="13 16">Binds 1 zinc ion.</text>
</comment>
<comment type="catalytic activity">
    <reaction evidence="13">
        <text>5-amino-6-(5-phospho-D-ribitylamino)uracil + NADP(+) = 5-amino-6-(5-phospho-D-ribosylamino)uracil + NADPH + H(+)</text>
        <dbReference type="Rhea" id="RHEA:17845"/>
        <dbReference type="ChEBI" id="CHEBI:15378"/>
        <dbReference type="ChEBI" id="CHEBI:57783"/>
        <dbReference type="ChEBI" id="CHEBI:58349"/>
        <dbReference type="ChEBI" id="CHEBI:58421"/>
        <dbReference type="ChEBI" id="CHEBI:58453"/>
        <dbReference type="EC" id="1.1.1.193"/>
    </reaction>
</comment>
<feature type="binding site" evidence="15">
    <location>
        <position position="171"/>
    </location>
    <ligand>
        <name>substrate</name>
    </ligand>
</feature>
<dbReference type="GO" id="GO:0050661">
    <property type="term" value="F:NADP binding"/>
    <property type="evidence" value="ECO:0007669"/>
    <property type="project" value="InterPro"/>
</dbReference>
<dbReference type="CDD" id="cd01284">
    <property type="entry name" value="Riboflavin_deaminase-reductase"/>
    <property type="match status" value="1"/>
</dbReference>
<dbReference type="GO" id="GO:0008835">
    <property type="term" value="F:diaminohydroxyphosphoribosylaminopyrimidine deaminase activity"/>
    <property type="evidence" value="ECO:0007669"/>
    <property type="project" value="UniProtKB-EC"/>
</dbReference>
<evidence type="ECO:0000256" key="15">
    <source>
        <dbReference type="PIRSR" id="PIRSR006769-2"/>
    </source>
</evidence>
<feature type="binding site" evidence="15">
    <location>
        <position position="210"/>
    </location>
    <ligand>
        <name>substrate</name>
    </ligand>
</feature>
<feature type="binding site" evidence="16">
    <location>
        <position position="53"/>
    </location>
    <ligand>
        <name>Zn(2+)</name>
        <dbReference type="ChEBI" id="CHEBI:29105"/>
        <note>catalytic</note>
    </ligand>
</feature>
<feature type="active site" description="Proton donor" evidence="14">
    <location>
        <position position="55"/>
    </location>
</feature>
<reference evidence="18 19" key="1">
    <citation type="submission" date="2020-08" db="EMBL/GenBank/DDBJ databases">
        <title>Genomic Encyclopedia of Type Strains, Phase IV (KMG-IV): sequencing the most valuable type-strain genomes for metagenomic binning, comparative biology and taxonomic classification.</title>
        <authorList>
            <person name="Goeker M."/>
        </authorList>
    </citation>
    <scope>NUCLEOTIDE SEQUENCE [LARGE SCALE GENOMIC DNA]</scope>
    <source>
        <strain evidence="18 19">DSM 22975</strain>
    </source>
</reference>
<feature type="binding site" evidence="16">
    <location>
        <position position="87"/>
    </location>
    <ligand>
        <name>Zn(2+)</name>
        <dbReference type="ChEBI" id="CHEBI:29105"/>
        <note>catalytic</note>
    </ligand>
</feature>
<feature type="binding site" evidence="15">
    <location>
        <position position="203"/>
    </location>
    <ligand>
        <name>substrate</name>
    </ligand>
</feature>
<evidence type="ECO:0000256" key="10">
    <source>
        <dbReference type="ARBA" id="ARBA00022857"/>
    </source>
</evidence>
<dbReference type="InterPro" id="IPR016193">
    <property type="entry name" value="Cytidine_deaminase-like"/>
</dbReference>
<feature type="binding site" evidence="15">
    <location>
        <position position="187"/>
    </location>
    <ligand>
        <name>substrate</name>
    </ligand>
</feature>
<comment type="pathway">
    <text evidence="2 13">Cofactor biosynthesis; riboflavin biosynthesis; 5-amino-6-(D-ribitylamino)uracil from GTP: step 2/4.</text>
</comment>
<keyword evidence="6 13" id="KW-0686">Riboflavin biosynthesis</keyword>
<evidence type="ECO:0000256" key="1">
    <source>
        <dbReference type="ARBA" id="ARBA00002151"/>
    </source>
</evidence>
<evidence type="ECO:0000256" key="5">
    <source>
        <dbReference type="ARBA" id="ARBA00007417"/>
    </source>
</evidence>
<comment type="function">
    <text evidence="1 13">Converts 2,5-diamino-6-(ribosylamino)-4(3h)-pyrimidinone 5'-phosphate into 5-amino-6-(ribosylamino)-2,4(1h,3h)-pyrimidinedione 5'-phosphate.</text>
</comment>
<feature type="binding site" evidence="15">
    <location>
        <position position="302"/>
    </location>
    <ligand>
        <name>substrate</name>
    </ligand>
</feature>
<dbReference type="InterPro" id="IPR016192">
    <property type="entry name" value="APOBEC/CMP_deaminase_Zn-bd"/>
</dbReference>
<dbReference type="InterPro" id="IPR004794">
    <property type="entry name" value="Eubact_RibD"/>
</dbReference>
<keyword evidence="19" id="KW-1185">Reference proteome</keyword>
<dbReference type="RefSeq" id="WP_343043247.1">
    <property type="nucleotide sequence ID" value="NZ_JACHGR010000003.1"/>
</dbReference>
<feature type="binding site" evidence="15">
    <location>
        <position position="207"/>
    </location>
    <ligand>
        <name>substrate</name>
    </ligand>
</feature>
<organism evidence="18 19">
    <name type="scientific">Tolumonas osonensis</name>
    <dbReference type="NCBI Taxonomy" id="675874"/>
    <lineage>
        <taxon>Bacteria</taxon>
        <taxon>Pseudomonadati</taxon>
        <taxon>Pseudomonadota</taxon>
        <taxon>Gammaproteobacteria</taxon>
        <taxon>Aeromonadales</taxon>
        <taxon>Aeromonadaceae</taxon>
        <taxon>Tolumonas</taxon>
    </lineage>
</organism>
<evidence type="ECO:0000313" key="19">
    <source>
        <dbReference type="Proteomes" id="UP000585721"/>
    </source>
</evidence>
<evidence type="ECO:0000256" key="2">
    <source>
        <dbReference type="ARBA" id="ARBA00004882"/>
    </source>
</evidence>
<keyword evidence="10 13" id="KW-0521">NADP</keyword>
<dbReference type="AlphaFoldDB" id="A0A841GEL6"/>
<protein>
    <recommendedName>
        <fullName evidence="13">Riboflavin biosynthesis protein RibD</fullName>
    </recommendedName>
    <domain>
        <recommendedName>
            <fullName evidence="13">Diaminohydroxyphosphoribosylaminopyrimidine deaminase</fullName>
            <shortName evidence="13">DRAP deaminase</shortName>
            <ecNumber evidence="13">3.5.4.26</ecNumber>
        </recommendedName>
        <alternativeName>
            <fullName evidence="13">Riboflavin-specific deaminase</fullName>
        </alternativeName>
    </domain>
    <domain>
        <recommendedName>
            <fullName evidence="13">5-amino-6-(5-phosphoribosylamino)uracil reductase</fullName>
            <ecNumber evidence="13">1.1.1.193</ecNumber>
        </recommendedName>
        <alternativeName>
            <fullName evidence="13">HTP reductase</fullName>
        </alternativeName>
    </domain>
</protein>
<dbReference type="Gene3D" id="3.40.430.10">
    <property type="entry name" value="Dihydrofolate Reductase, subunit A"/>
    <property type="match status" value="1"/>
</dbReference>
<feature type="binding site" evidence="15">
    <location>
        <position position="173"/>
    </location>
    <ligand>
        <name>NADP(+)</name>
        <dbReference type="ChEBI" id="CHEBI:58349"/>
    </ligand>
</feature>